<dbReference type="EnsemblPlants" id="TuG1812G0300000751.01.T01">
    <property type="protein sequence ID" value="TuG1812G0300000751.01.T01.cds275490"/>
    <property type="gene ID" value="TuG1812G0300000751.01"/>
</dbReference>
<feature type="region of interest" description="Disordered" evidence="1">
    <location>
        <begin position="1"/>
        <end position="66"/>
    </location>
</feature>
<evidence type="ECO:0000256" key="1">
    <source>
        <dbReference type="SAM" id="MobiDB-lite"/>
    </source>
</evidence>
<reference evidence="2" key="3">
    <citation type="submission" date="2022-06" db="UniProtKB">
        <authorList>
            <consortium name="EnsemblPlants"/>
        </authorList>
    </citation>
    <scope>IDENTIFICATION</scope>
</reference>
<keyword evidence="3" id="KW-1185">Reference proteome</keyword>
<accession>A0A8R7TR42</accession>
<evidence type="ECO:0000313" key="3">
    <source>
        <dbReference type="Proteomes" id="UP000015106"/>
    </source>
</evidence>
<name>A0A8R7TR42_TRIUA</name>
<dbReference type="Gramene" id="TuG1812G0300000751.01.T01">
    <property type="protein sequence ID" value="TuG1812G0300000751.01.T01.cds275490"/>
    <property type="gene ID" value="TuG1812G0300000751.01"/>
</dbReference>
<evidence type="ECO:0000313" key="2">
    <source>
        <dbReference type="EnsemblPlants" id="TuG1812G0300000751.01.T01.cds275490"/>
    </source>
</evidence>
<dbReference type="Proteomes" id="UP000015106">
    <property type="component" value="Chromosome 3"/>
</dbReference>
<feature type="compositionally biased region" description="Basic residues" evidence="1">
    <location>
        <begin position="26"/>
        <end position="47"/>
    </location>
</feature>
<reference evidence="3" key="1">
    <citation type="journal article" date="2013" name="Nature">
        <title>Draft genome of the wheat A-genome progenitor Triticum urartu.</title>
        <authorList>
            <person name="Ling H.Q."/>
            <person name="Zhao S."/>
            <person name="Liu D."/>
            <person name="Wang J."/>
            <person name="Sun H."/>
            <person name="Zhang C."/>
            <person name="Fan H."/>
            <person name="Li D."/>
            <person name="Dong L."/>
            <person name="Tao Y."/>
            <person name="Gao C."/>
            <person name="Wu H."/>
            <person name="Li Y."/>
            <person name="Cui Y."/>
            <person name="Guo X."/>
            <person name="Zheng S."/>
            <person name="Wang B."/>
            <person name="Yu K."/>
            <person name="Liang Q."/>
            <person name="Yang W."/>
            <person name="Lou X."/>
            <person name="Chen J."/>
            <person name="Feng M."/>
            <person name="Jian J."/>
            <person name="Zhang X."/>
            <person name="Luo G."/>
            <person name="Jiang Y."/>
            <person name="Liu J."/>
            <person name="Wang Z."/>
            <person name="Sha Y."/>
            <person name="Zhang B."/>
            <person name="Wu H."/>
            <person name="Tang D."/>
            <person name="Shen Q."/>
            <person name="Xue P."/>
            <person name="Zou S."/>
            <person name="Wang X."/>
            <person name="Liu X."/>
            <person name="Wang F."/>
            <person name="Yang Y."/>
            <person name="An X."/>
            <person name="Dong Z."/>
            <person name="Zhang K."/>
            <person name="Zhang X."/>
            <person name="Luo M.C."/>
            <person name="Dvorak J."/>
            <person name="Tong Y."/>
            <person name="Wang J."/>
            <person name="Yang H."/>
            <person name="Li Z."/>
            <person name="Wang D."/>
            <person name="Zhang A."/>
            <person name="Wang J."/>
        </authorList>
    </citation>
    <scope>NUCLEOTIDE SEQUENCE</scope>
    <source>
        <strain evidence="3">cv. G1812</strain>
    </source>
</reference>
<sequence>MLPLPPRPPPPPPPSTQQPPPPPPSRPRRKPLQHRWWKRRRRRRRQPRSVGAASARDKSPHDLVTQAVDPPEELRVMRLLFWTLSALLVHGVISAAATSNHADLLLQFFHLAYSWPGSGLLAGASHRDAPLPRPLHPPRDHAALLCFPDEAIVAGILRRCSHPDALL</sequence>
<reference evidence="2" key="2">
    <citation type="submission" date="2018-03" db="EMBL/GenBank/DDBJ databases">
        <title>The Triticum urartu genome reveals the dynamic nature of wheat genome evolution.</title>
        <authorList>
            <person name="Ling H."/>
            <person name="Ma B."/>
            <person name="Shi X."/>
            <person name="Liu H."/>
            <person name="Dong L."/>
            <person name="Sun H."/>
            <person name="Cao Y."/>
            <person name="Gao Q."/>
            <person name="Zheng S."/>
            <person name="Li Y."/>
            <person name="Yu Y."/>
            <person name="Du H."/>
            <person name="Qi M."/>
            <person name="Li Y."/>
            <person name="Yu H."/>
            <person name="Cui Y."/>
            <person name="Wang N."/>
            <person name="Chen C."/>
            <person name="Wu H."/>
            <person name="Zhao Y."/>
            <person name="Zhang J."/>
            <person name="Li Y."/>
            <person name="Zhou W."/>
            <person name="Zhang B."/>
            <person name="Hu W."/>
            <person name="Eijk M."/>
            <person name="Tang J."/>
            <person name="Witsenboer H."/>
            <person name="Zhao S."/>
            <person name="Li Z."/>
            <person name="Zhang A."/>
            <person name="Wang D."/>
            <person name="Liang C."/>
        </authorList>
    </citation>
    <scope>NUCLEOTIDE SEQUENCE [LARGE SCALE GENOMIC DNA]</scope>
    <source>
        <strain evidence="2">cv. G1812</strain>
    </source>
</reference>
<feature type="compositionally biased region" description="Pro residues" evidence="1">
    <location>
        <begin position="1"/>
        <end position="25"/>
    </location>
</feature>
<organism evidence="2 3">
    <name type="scientific">Triticum urartu</name>
    <name type="common">Red wild einkorn</name>
    <name type="synonym">Crithodium urartu</name>
    <dbReference type="NCBI Taxonomy" id="4572"/>
    <lineage>
        <taxon>Eukaryota</taxon>
        <taxon>Viridiplantae</taxon>
        <taxon>Streptophyta</taxon>
        <taxon>Embryophyta</taxon>
        <taxon>Tracheophyta</taxon>
        <taxon>Spermatophyta</taxon>
        <taxon>Magnoliopsida</taxon>
        <taxon>Liliopsida</taxon>
        <taxon>Poales</taxon>
        <taxon>Poaceae</taxon>
        <taxon>BOP clade</taxon>
        <taxon>Pooideae</taxon>
        <taxon>Triticodae</taxon>
        <taxon>Triticeae</taxon>
        <taxon>Triticinae</taxon>
        <taxon>Triticum</taxon>
    </lineage>
</organism>
<protein>
    <submittedName>
        <fullName evidence="2">Uncharacterized protein</fullName>
    </submittedName>
</protein>
<dbReference type="AlphaFoldDB" id="A0A8R7TR42"/>
<proteinExistence type="predicted"/>